<organism evidence="2 3">
    <name type="scientific">Candidatus Defluviibacterium haderslevense</name>
    <dbReference type="NCBI Taxonomy" id="2981993"/>
    <lineage>
        <taxon>Bacteria</taxon>
        <taxon>Pseudomonadati</taxon>
        <taxon>Bacteroidota</taxon>
        <taxon>Saprospiria</taxon>
        <taxon>Saprospirales</taxon>
        <taxon>Saprospiraceae</taxon>
        <taxon>Candidatus Defluviibacterium</taxon>
    </lineage>
</organism>
<keyword evidence="1" id="KW-1133">Transmembrane helix</keyword>
<accession>A0A9D7S7X2</accession>
<gene>
    <name evidence="2" type="ORF">IPO85_04810</name>
</gene>
<dbReference type="EMBL" id="JADKFW010000004">
    <property type="protein sequence ID" value="MBK9716828.1"/>
    <property type="molecule type" value="Genomic_DNA"/>
</dbReference>
<dbReference type="Proteomes" id="UP000808349">
    <property type="component" value="Unassembled WGS sequence"/>
</dbReference>
<keyword evidence="1" id="KW-0472">Membrane</keyword>
<dbReference type="AlphaFoldDB" id="A0A9D7S7X2"/>
<sequence>MDPKRYKLLVFILCVSIISSCILFFSKSGIVAYFLPDARATSYLHFDDTDTWNDGSLGINTKAILSSRFKNLTHLKTMVSIQYEQDYSKLDSNAYRQSIVHLKYPNNAVTVQRTMISGISQNKILELRNADYFTRSCFAFSNSYIIRQRKELEVSYILARRKPVMFGPGDKSFYDLALVSCQHINTPELAFQNVRDSSEKGYINTFNHVTAQAIITSFFSEDLGDLIGDLHERQNMPEITSGRFTEKQLNDSINSPEDNYVDIINNEIGQKIGLRLRHKYKLNETTKCNEVLLASYLNDIQSYYMWAFEMGMDPYRPTDDIIIKFSNKINTLMKSL</sequence>
<proteinExistence type="predicted"/>
<feature type="transmembrane region" description="Helical" evidence="1">
    <location>
        <begin position="6"/>
        <end position="25"/>
    </location>
</feature>
<evidence type="ECO:0000313" key="2">
    <source>
        <dbReference type="EMBL" id="MBK9716828.1"/>
    </source>
</evidence>
<reference evidence="2 3" key="1">
    <citation type="submission" date="2020-10" db="EMBL/GenBank/DDBJ databases">
        <title>Connecting structure to function with the recovery of over 1000 high-quality activated sludge metagenome-assembled genomes encoding full-length rRNA genes using long-read sequencing.</title>
        <authorList>
            <person name="Singleton C.M."/>
            <person name="Petriglieri F."/>
            <person name="Kristensen J.M."/>
            <person name="Kirkegaard R.H."/>
            <person name="Michaelsen T.Y."/>
            <person name="Andersen M.H."/>
            <person name="Karst S.M."/>
            <person name="Dueholm M.S."/>
            <person name="Nielsen P.H."/>
            <person name="Albertsen M."/>
        </authorList>
    </citation>
    <scope>NUCLEOTIDE SEQUENCE [LARGE SCALE GENOMIC DNA]</scope>
    <source>
        <strain evidence="2">Ribe_18-Q3-R11-54_BAT3C.373</strain>
    </source>
</reference>
<name>A0A9D7S7X2_9BACT</name>
<evidence type="ECO:0000256" key="1">
    <source>
        <dbReference type="SAM" id="Phobius"/>
    </source>
</evidence>
<protein>
    <submittedName>
        <fullName evidence="2">Uncharacterized protein</fullName>
    </submittedName>
</protein>
<dbReference type="PROSITE" id="PS51257">
    <property type="entry name" value="PROKAR_LIPOPROTEIN"/>
    <property type="match status" value="1"/>
</dbReference>
<keyword evidence="1" id="KW-0812">Transmembrane</keyword>
<evidence type="ECO:0000313" key="3">
    <source>
        <dbReference type="Proteomes" id="UP000808349"/>
    </source>
</evidence>
<comment type="caution">
    <text evidence="2">The sequence shown here is derived from an EMBL/GenBank/DDBJ whole genome shotgun (WGS) entry which is preliminary data.</text>
</comment>